<comment type="similarity">
    <text evidence="2">Belongs to the HPPK family.</text>
</comment>
<evidence type="ECO:0000256" key="12">
    <source>
        <dbReference type="ARBA" id="ARBA00033413"/>
    </source>
</evidence>
<reference evidence="14 15" key="1">
    <citation type="submission" date="2019-10" db="EMBL/GenBank/DDBJ databases">
        <title>New genus of Silvanigrellaceae.</title>
        <authorList>
            <person name="Pitt A."/>
            <person name="Hahn M.W."/>
        </authorList>
    </citation>
    <scope>NUCLEOTIDE SEQUENCE [LARGE SCALE GENOMIC DNA]</scope>
    <source>
        <strain evidence="14 15">33A1-SZDP</strain>
    </source>
</reference>
<dbReference type="Gene3D" id="3.30.70.560">
    <property type="entry name" value="7,8-Dihydro-6-hydroxymethylpterin-pyrophosphokinase HPPK"/>
    <property type="match status" value="1"/>
</dbReference>
<evidence type="ECO:0000259" key="13">
    <source>
        <dbReference type="Pfam" id="PF01288"/>
    </source>
</evidence>
<evidence type="ECO:0000256" key="7">
    <source>
        <dbReference type="ARBA" id="ARBA00022777"/>
    </source>
</evidence>
<evidence type="ECO:0000313" key="15">
    <source>
        <dbReference type="Proteomes" id="UP000442694"/>
    </source>
</evidence>
<evidence type="ECO:0000256" key="11">
    <source>
        <dbReference type="ARBA" id="ARBA00029766"/>
    </source>
</evidence>
<organism evidence="14 15">
    <name type="scientific">Fluviispira multicolorata</name>
    <dbReference type="NCBI Taxonomy" id="2654512"/>
    <lineage>
        <taxon>Bacteria</taxon>
        <taxon>Pseudomonadati</taxon>
        <taxon>Bdellovibrionota</taxon>
        <taxon>Oligoflexia</taxon>
        <taxon>Silvanigrellales</taxon>
        <taxon>Silvanigrellaceae</taxon>
        <taxon>Fluviispira</taxon>
    </lineage>
</organism>
<comment type="caution">
    <text evidence="14">The sequence shown here is derived from an EMBL/GenBank/DDBJ whole genome shotgun (WGS) entry which is preliminary data.</text>
</comment>
<dbReference type="Proteomes" id="UP000442694">
    <property type="component" value="Unassembled WGS sequence"/>
</dbReference>
<evidence type="ECO:0000256" key="9">
    <source>
        <dbReference type="ARBA" id="ARBA00022909"/>
    </source>
</evidence>
<evidence type="ECO:0000256" key="3">
    <source>
        <dbReference type="ARBA" id="ARBA00013253"/>
    </source>
</evidence>
<proteinExistence type="inferred from homology"/>
<keyword evidence="5 14" id="KW-0808">Transferase</keyword>
<dbReference type="GO" id="GO:0016301">
    <property type="term" value="F:kinase activity"/>
    <property type="evidence" value="ECO:0007669"/>
    <property type="project" value="UniProtKB-KW"/>
</dbReference>
<dbReference type="AlphaFoldDB" id="A0A833N0M5"/>
<evidence type="ECO:0000256" key="10">
    <source>
        <dbReference type="ARBA" id="ARBA00029409"/>
    </source>
</evidence>
<dbReference type="Pfam" id="PF01288">
    <property type="entry name" value="HPPK"/>
    <property type="match status" value="1"/>
</dbReference>
<dbReference type="EC" id="2.7.6.3" evidence="3"/>
<dbReference type="GO" id="GO:0046656">
    <property type="term" value="P:folic acid biosynthetic process"/>
    <property type="evidence" value="ECO:0007669"/>
    <property type="project" value="UniProtKB-KW"/>
</dbReference>
<evidence type="ECO:0000256" key="8">
    <source>
        <dbReference type="ARBA" id="ARBA00022840"/>
    </source>
</evidence>
<sequence>MVSVLAWQPKMAVTLSNVVVLKAALNLRQQFTPSKLAIYKLKRRISMRLFFMRNNFMHKYKYVLAFGSNVGNRIENFNKSLKLLEEFVKVQFQSKWIETKPLSHIHYKTDDHENYLNFICIANSDLLPDKLYEQIAQIEDLIGHPRERRWMPRNLDIDLLFCAKNDAKKFSECTPFPFKRQPNFHVPHLDYFNRDFWRDILENELQVHESILINHFKMCSQQKNLDSL</sequence>
<dbReference type="EMBL" id="WFLN01000008">
    <property type="protein sequence ID" value="KAB8029076.1"/>
    <property type="molecule type" value="Genomic_DNA"/>
</dbReference>
<evidence type="ECO:0000256" key="1">
    <source>
        <dbReference type="ARBA" id="ARBA00005051"/>
    </source>
</evidence>
<dbReference type="GO" id="GO:0005524">
    <property type="term" value="F:ATP binding"/>
    <property type="evidence" value="ECO:0007669"/>
    <property type="project" value="UniProtKB-KW"/>
</dbReference>
<dbReference type="GO" id="GO:0003848">
    <property type="term" value="F:2-amino-4-hydroxy-6-hydroxymethyldihydropteridine diphosphokinase activity"/>
    <property type="evidence" value="ECO:0007669"/>
    <property type="project" value="UniProtKB-EC"/>
</dbReference>
<accession>A0A833N0M5</accession>
<protein>
    <recommendedName>
        <fullName evidence="4">2-amino-4-hydroxy-6-hydroxymethyldihydropteridine pyrophosphokinase</fullName>
        <ecNumber evidence="3">2.7.6.3</ecNumber>
    </recommendedName>
    <alternativeName>
        <fullName evidence="11">6-hydroxymethyl-7,8-dihydropterin pyrophosphokinase</fullName>
    </alternativeName>
    <alternativeName>
        <fullName evidence="12">7,8-dihydro-6-hydroxymethylpterin-pyrophosphokinase</fullName>
    </alternativeName>
</protein>
<dbReference type="UniPathway" id="UPA00077">
    <property type="reaction ID" value="UER00155"/>
</dbReference>
<dbReference type="PANTHER" id="PTHR43071:SF1">
    <property type="entry name" value="2-AMINO-4-HYDROXY-6-HYDROXYMETHYLDIHYDROPTERIDINE PYROPHOSPHOKINASE"/>
    <property type="match status" value="1"/>
</dbReference>
<dbReference type="InterPro" id="IPR035907">
    <property type="entry name" value="Hppk_sf"/>
</dbReference>
<keyword evidence="6" id="KW-0547">Nucleotide-binding</keyword>
<comment type="pathway">
    <text evidence="1">Cofactor biosynthesis; tetrahydrofolate biosynthesis; 2-amino-4-hydroxy-6-hydroxymethyl-7,8-dihydropteridine diphosphate from 7,8-dihydroneopterin triphosphate: step 4/4.</text>
</comment>
<evidence type="ECO:0000256" key="4">
    <source>
        <dbReference type="ARBA" id="ARBA00016218"/>
    </source>
</evidence>
<evidence type="ECO:0000313" key="14">
    <source>
        <dbReference type="EMBL" id="KAB8029076.1"/>
    </source>
</evidence>
<dbReference type="NCBIfam" id="TIGR01498">
    <property type="entry name" value="folK"/>
    <property type="match status" value="1"/>
</dbReference>
<keyword evidence="15" id="KW-1185">Reference proteome</keyword>
<name>A0A833N0M5_9BACT</name>
<gene>
    <name evidence="14" type="primary">folK</name>
    <name evidence="14" type="ORF">GCL57_11085</name>
</gene>
<keyword evidence="7 14" id="KW-0418">Kinase</keyword>
<keyword evidence="9" id="KW-0289">Folate biosynthesis</keyword>
<dbReference type="GO" id="GO:0046654">
    <property type="term" value="P:tetrahydrofolate biosynthetic process"/>
    <property type="evidence" value="ECO:0007669"/>
    <property type="project" value="UniProtKB-UniPathway"/>
</dbReference>
<feature type="domain" description="7,8-dihydro-6-hydroxymethylpterin-pyrophosphokinase" evidence="13">
    <location>
        <begin position="63"/>
        <end position="198"/>
    </location>
</feature>
<evidence type="ECO:0000256" key="5">
    <source>
        <dbReference type="ARBA" id="ARBA00022679"/>
    </source>
</evidence>
<evidence type="ECO:0000256" key="2">
    <source>
        <dbReference type="ARBA" id="ARBA00005810"/>
    </source>
</evidence>
<evidence type="ECO:0000256" key="6">
    <source>
        <dbReference type="ARBA" id="ARBA00022741"/>
    </source>
</evidence>
<dbReference type="PANTHER" id="PTHR43071">
    <property type="entry name" value="2-AMINO-4-HYDROXY-6-HYDROXYMETHYLDIHYDROPTERIDINE PYROPHOSPHOKINASE"/>
    <property type="match status" value="1"/>
</dbReference>
<comment type="function">
    <text evidence="10">Catalyzes the transfer of pyrophosphate from adenosine triphosphate (ATP) to 6-hydroxymethyl-7,8-dihydropterin, an enzymatic step in folate biosynthesis pathway.</text>
</comment>
<keyword evidence="8" id="KW-0067">ATP-binding</keyword>
<dbReference type="InterPro" id="IPR000550">
    <property type="entry name" value="Hppk"/>
</dbReference>
<dbReference type="SUPFAM" id="SSF55083">
    <property type="entry name" value="6-hydroxymethyl-7,8-dihydropterin pyrophosphokinase, HPPK"/>
    <property type="match status" value="1"/>
</dbReference>